<dbReference type="CDD" id="cd10917">
    <property type="entry name" value="CE4_NodB_like_6s_7s"/>
    <property type="match status" value="1"/>
</dbReference>
<dbReference type="SUPFAM" id="SSF88713">
    <property type="entry name" value="Glycoside hydrolase/deacetylase"/>
    <property type="match status" value="1"/>
</dbReference>
<protein>
    <submittedName>
        <fullName evidence="2">Oligosaccharide deacetylase</fullName>
    </submittedName>
</protein>
<dbReference type="EMBL" id="BONX01000007">
    <property type="protein sequence ID" value="GIG94670.1"/>
    <property type="molecule type" value="Genomic_DNA"/>
</dbReference>
<dbReference type="Pfam" id="PF01522">
    <property type="entry name" value="Polysacc_deac_1"/>
    <property type="match status" value="1"/>
</dbReference>
<evidence type="ECO:0000313" key="2">
    <source>
        <dbReference type="EMBL" id="GIG94670.1"/>
    </source>
</evidence>
<dbReference type="PANTHER" id="PTHR10587">
    <property type="entry name" value="GLYCOSYL TRANSFERASE-RELATED"/>
    <property type="match status" value="1"/>
</dbReference>
<evidence type="ECO:0000313" key="3">
    <source>
        <dbReference type="Proteomes" id="UP000621500"/>
    </source>
</evidence>
<dbReference type="InterPro" id="IPR011330">
    <property type="entry name" value="Glyco_hydro/deAcase_b/a-brl"/>
</dbReference>
<gene>
    <name evidence="2" type="ORF">Pma05_12430</name>
</gene>
<comment type="caution">
    <text evidence="2">The sequence shown here is derived from an EMBL/GenBank/DDBJ whole genome shotgun (WGS) entry which is preliminary data.</text>
</comment>
<evidence type="ECO:0000259" key="1">
    <source>
        <dbReference type="PROSITE" id="PS51677"/>
    </source>
</evidence>
<organism evidence="2 3">
    <name type="scientific">Plantactinospora mayteni</name>
    <dbReference type="NCBI Taxonomy" id="566021"/>
    <lineage>
        <taxon>Bacteria</taxon>
        <taxon>Bacillati</taxon>
        <taxon>Actinomycetota</taxon>
        <taxon>Actinomycetes</taxon>
        <taxon>Micromonosporales</taxon>
        <taxon>Micromonosporaceae</taxon>
        <taxon>Plantactinospora</taxon>
    </lineage>
</organism>
<dbReference type="Gene3D" id="3.20.20.370">
    <property type="entry name" value="Glycoside hydrolase/deacetylase"/>
    <property type="match status" value="1"/>
</dbReference>
<dbReference type="PANTHER" id="PTHR10587:SF137">
    <property type="entry name" value="4-DEOXY-4-FORMAMIDO-L-ARABINOSE-PHOSPHOUNDECAPRENOL DEFORMYLASE ARND-RELATED"/>
    <property type="match status" value="1"/>
</dbReference>
<dbReference type="PROSITE" id="PS51677">
    <property type="entry name" value="NODB"/>
    <property type="match status" value="1"/>
</dbReference>
<dbReference type="Proteomes" id="UP000621500">
    <property type="component" value="Unassembled WGS sequence"/>
</dbReference>
<dbReference type="RefSeq" id="WP_239311759.1">
    <property type="nucleotide sequence ID" value="NZ_BAAAZQ010000005.1"/>
</dbReference>
<accession>A0ABQ4EJ72</accession>
<reference evidence="2 3" key="1">
    <citation type="submission" date="2021-01" db="EMBL/GenBank/DDBJ databases">
        <title>Whole genome shotgun sequence of Plantactinospora mayteni NBRC 109088.</title>
        <authorList>
            <person name="Komaki H."/>
            <person name="Tamura T."/>
        </authorList>
    </citation>
    <scope>NUCLEOTIDE SEQUENCE [LARGE SCALE GENOMIC DNA]</scope>
    <source>
        <strain evidence="2 3">NBRC 109088</strain>
    </source>
</reference>
<dbReference type="InterPro" id="IPR050248">
    <property type="entry name" value="Polysacc_deacetylase_ArnD"/>
</dbReference>
<name>A0ABQ4EJ72_9ACTN</name>
<proteinExistence type="predicted"/>
<sequence length="238" mass="26465">MTAEPGTGRISWPYLSAQALHYLLFALRAQQFRSRRPMLGDGHRPVFGVSGHSVALTVDDGPHPEWTPRMLDLLDRHRVRATFFLIGDRVAEHPELARRIRDAGHLVGNHSMSHPQPFAALPARRLRTEIVAAQRRIEDAVGITPRLFRAPGGNWSPAVLRTSADLGLVPVDWTVNPSDWRSPGVDRIVRRLSRSRPGHVLLCHDGGGDRSQTVAALETVLPRLLDRGLRFVVPGADR</sequence>
<keyword evidence="3" id="KW-1185">Reference proteome</keyword>
<feature type="domain" description="NodB homology" evidence="1">
    <location>
        <begin position="52"/>
        <end position="232"/>
    </location>
</feature>
<dbReference type="InterPro" id="IPR002509">
    <property type="entry name" value="NODB_dom"/>
</dbReference>